<proteinExistence type="predicted"/>
<feature type="transmembrane region" description="Helical" evidence="1">
    <location>
        <begin position="292"/>
        <end position="312"/>
    </location>
</feature>
<feature type="transmembrane region" description="Helical" evidence="1">
    <location>
        <begin position="71"/>
        <end position="92"/>
    </location>
</feature>
<comment type="caution">
    <text evidence="2">The sequence shown here is derived from an EMBL/GenBank/DDBJ whole genome shotgun (WGS) entry which is preliminary data.</text>
</comment>
<keyword evidence="1" id="KW-0812">Transmembrane</keyword>
<evidence type="ECO:0000313" key="3">
    <source>
        <dbReference type="Proteomes" id="UP001144280"/>
    </source>
</evidence>
<accession>A0ABQ5QV93</accession>
<dbReference type="RefSeq" id="WP_281896815.1">
    <property type="nucleotide sequence ID" value="NZ_BSDI01000014.1"/>
</dbReference>
<name>A0ABQ5QV93_9ACTN</name>
<keyword evidence="1" id="KW-0472">Membrane</keyword>
<feature type="transmembrane region" description="Helical" evidence="1">
    <location>
        <begin position="158"/>
        <end position="182"/>
    </location>
</feature>
<reference evidence="2" key="1">
    <citation type="submission" date="2022-12" db="EMBL/GenBank/DDBJ databases">
        <title>New Phytohabitans aurantiacus sp. RD004123 nov., an actinomycete isolated from soil.</title>
        <authorList>
            <person name="Triningsih D.W."/>
            <person name="Harunari E."/>
            <person name="Igarashi Y."/>
        </authorList>
    </citation>
    <scope>NUCLEOTIDE SEQUENCE</scope>
    <source>
        <strain evidence="2">RD004123</strain>
    </source>
</reference>
<protein>
    <submittedName>
        <fullName evidence="2">Transporter</fullName>
    </submittedName>
</protein>
<feature type="transmembrane region" description="Helical" evidence="1">
    <location>
        <begin position="113"/>
        <end position="138"/>
    </location>
</feature>
<dbReference type="EMBL" id="BSDI01000014">
    <property type="protein sequence ID" value="GLH98177.1"/>
    <property type="molecule type" value="Genomic_DNA"/>
</dbReference>
<keyword evidence="1" id="KW-1133">Transmembrane helix</keyword>
<evidence type="ECO:0000256" key="1">
    <source>
        <dbReference type="SAM" id="Phobius"/>
    </source>
</evidence>
<gene>
    <name evidence="2" type="ORF">Pa4123_34520</name>
</gene>
<feature type="transmembrane region" description="Helical" evidence="1">
    <location>
        <begin position="12"/>
        <end position="29"/>
    </location>
</feature>
<evidence type="ECO:0000313" key="2">
    <source>
        <dbReference type="EMBL" id="GLH98177.1"/>
    </source>
</evidence>
<organism evidence="2 3">
    <name type="scientific">Phytohabitans aurantiacus</name>
    <dbReference type="NCBI Taxonomy" id="3016789"/>
    <lineage>
        <taxon>Bacteria</taxon>
        <taxon>Bacillati</taxon>
        <taxon>Actinomycetota</taxon>
        <taxon>Actinomycetes</taxon>
        <taxon>Micromonosporales</taxon>
        <taxon>Micromonosporaceae</taxon>
    </lineage>
</organism>
<keyword evidence="3" id="KW-1185">Reference proteome</keyword>
<dbReference type="Proteomes" id="UP001144280">
    <property type="component" value="Unassembled WGS sequence"/>
</dbReference>
<sequence length="320" mass="34298">MIWLTWRQHRWQLIGIGALLAVYWGYLLSAGVRARDALSGCASLGGDAHVPPSCFEASNTVDATFNTMGEVVMFGNLLPLAMGMFVGAPLISRELELGTYRLAFTQSVSRARWLAVKLGALAAAAALLGAVTGAVVSWSRAGFGSMFAAAPFGDDVVFSQSGAVPAATWVFVLLVGAAIGVLVRRTTMAMAVTLVVLPLAFAGLILLRPHYMPPAERLVDGGDMIQDGVSRNDSRGWIFSTSYVDSSGRKLTADAAGALCQDPANTWPTAECMDRLGLRQRIVYQPADRYPWFQLIEIGLLLAASGALTVTIRRQLTRYP</sequence>
<feature type="transmembrane region" description="Helical" evidence="1">
    <location>
        <begin position="189"/>
        <end position="207"/>
    </location>
</feature>